<evidence type="ECO:0000256" key="1">
    <source>
        <dbReference type="ARBA" id="ARBA00009431"/>
    </source>
</evidence>
<keyword evidence="2 6" id="KW-0121">Carboxypeptidase</keyword>
<evidence type="ECO:0000256" key="4">
    <source>
        <dbReference type="ARBA" id="ARBA00022801"/>
    </source>
</evidence>
<evidence type="ECO:0000313" key="7">
    <source>
        <dbReference type="EMBL" id="KAK7417275.1"/>
    </source>
</evidence>
<evidence type="ECO:0000256" key="6">
    <source>
        <dbReference type="RuleBase" id="RU361156"/>
    </source>
</evidence>
<dbReference type="InterPro" id="IPR029058">
    <property type="entry name" value="AB_hydrolase_fold"/>
</dbReference>
<dbReference type="PROSITE" id="PS00131">
    <property type="entry name" value="CARBOXYPEPT_SER_SER"/>
    <property type="match status" value="1"/>
</dbReference>
<protein>
    <recommendedName>
        <fullName evidence="6">Carboxypeptidase</fullName>
        <ecNumber evidence="6">3.4.16.-</ecNumber>
    </recommendedName>
</protein>
<dbReference type="PANTHER" id="PTHR11802">
    <property type="entry name" value="SERINE PROTEASE FAMILY S10 SERINE CARBOXYPEPTIDASE"/>
    <property type="match status" value="1"/>
</dbReference>
<dbReference type="SUPFAM" id="SSF53474">
    <property type="entry name" value="alpha/beta-Hydrolases"/>
    <property type="match status" value="1"/>
</dbReference>
<accession>A0ABR1H896</accession>
<evidence type="ECO:0000256" key="3">
    <source>
        <dbReference type="ARBA" id="ARBA00022670"/>
    </source>
</evidence>
<dbReference type="Pfam" id="PF00450">
    <property type="entry name" value="Peptidase_S10"/>
    <property type="match status" value="1"/>
</dbReference>
<reference evidence="7 8" key="1">
    <citation type="journal article" date="2025" name="Microbiol. Resour. Announc.">
        <title>Draft genome sequences for Neonectria magnoliae and Neonectria punicea, canker pathogens of Liriodendron tulipifera and Acer saccharum in West Virginia.</title>
        <authorList>
            <person name="Petronek H.M."/>
            <person name="Kasson M.T."/>
            <person name="Metheny A.M."/>
            <person name="Stauder C.M."/>
            <person name="Lovett B."/>
            <person name="Lynch S.C."/>
            <person name="Garnas J.R."/>
            <person name="Kasson L.R."/>
            <person name="Stajich J.E."/>
        </authorList>
    </citation>
    <scope>NUCLEOTIDE SEQUENCE [LARGE SCALE GENOMIC DNA]</scope>
    <source>
        <strain evidence="7 8">NRRL 64653</strain>
    </source>
</reference>
<evidence type="ECO:0000256" key="5">
    <source>
        <dbReference type="ARBA" id="ARBA00023180"/>
    </source>
</evidence>
<keyword evidence="3 6" id="KW-0645">Protease</keyword>
<evidence type="ECO:0000313" key="8">
    <source>
        <dbReference type="Proteomes" id="UP001498476"/>
    </source>
</evidence>
<dbReference type="Proteomes" id="UP001498476">
    <property type="component" value="Unassembled WGS sequence"/>
</dbReference>
<dbReference type="EMBL" id="JAZAVJ010000059">
    <property type="protein sequence ID" value="KAK7417275.1"/>
    <property type="molecule type" value="Genomic_DNA"/>
</dbReference>
<keyword evidence="6" id="KW-0732">Signal</keyword>
<gene>
    <name evidence="7" type="ORF">QQX98_004709</name>
</gene>
<proteinExistence type="inferred from homology"/>
<evidence type="ECO:0000256" key="2">
    <source>
        <dbReference type="ARBA" id="ARBA00022645"/>
    </source>
</evidence>
<feature type="chain" id="PRO_5044987159" description="Carboxypeptidase" evidence="6">
    <location>
        <begin position="19"/>
        <end position="556"/>
    </location>
</feature>
<organism evidence="7 8">
    <name type="scientific">Neonectria punicea</name>
    <dbReference type="NCBI Taxonomy" id="979145"/>
    <lineage>
        <taxon>Eukaryota</taxon>
        <taxon>Fungi</taxon>
        <taxon>Dikarya</taxon>
        <taxon>Ascomycota</taxon>
        <taxon>Pezizomycotina</taxon>
        <taxon>Sordariomycetes</taxon>
        <taxon>Hypocreomycetidae</taxon>
        <taxon>Hypocreales</taxon>
        <taxon>Nectriaceae</taxon>
        <taxon>Neonectria</taxon>
    </lineage>
</organism>
<dbReference type="PANTHER" id="PTHR11802:SF479">
    <property type="entry name" value="CARBOXYPEPTIDASE"/>
    <property type="match status" value="1"/>
</dbReference>
<dbReference type="InterPro" id="IPR001563">
    <property type="entry name" value="Peptidase_S10"/>
</dbReference>
<dbReference type="InterPro" id="IPR018202">
    <property type="entry name" value="Ser_caboxypep_ser_AS"/>
</dbReference>
<keyword evidence="4 6" id="KW-0378">Hydrolase</keyword>
<name>A0ABR1H896_9HYPO</name>
<comment type="caution">
    <text evidence="7">The sequence shown here is derived from an EMBL/GenBank/DDBJ whole genome shotgun (WGS) entry which is preliminary data.</text>
</comment>
<feature type="signal peptide" evidence="6">
    <location>
        <begin position="1"/>
        <end position="18"/>
    </location>
</feature>
<sequence>MQFKVISVLLAFGTLSQAAFNKGALNAFSRTHPRHYDQKRDFAPPEHPKLDKRRHSRFLNNQTEKFVVNGTGIPEVPFDIGESYAGLLPISQSPDEERQLYFWFFPSTNPDDAGDEVVIWLNGGPGCSSLSGLLTENGPFLWQQGTLSPVPNSYSWTNLTNVIWIEQPVGVGFSQGTPNITNEVELGLEFIGFWRNFIEAFELQNATTYITGESYAGYYVPYIADAFITANDDTYYKLGGVAINDPIIGDGTLQQQAVIFPFIEYWANLLNLNQSYTNALRWTHEHCNYSTYLEVYGTFPPPPGPFPVLPDPYEDPSGNYTCDILDYAYAAALDANPCFNIYHITDTCPFTYSHLGIVNEGDYSPTGAEVYFNRTDVQKAINAPHVDWYQCTPLNVFGDGIPNSNASDASKAPAQTDVVRRVIEHTNNTIIGVGRLDFLLPPNGTLFALQNTTWNGAQGFQRYPQDHEFYVPFHPEYNGGRLSEAGIVGNWGRERGLTYYEVQLAGHELPGYSAGSGYRVLELLLKRIKSLGTIEDFTTQQGDFQRNDSIKYHPSF</sequence>
<dbReference type="EC" id="3.4.16.-" evidence="6"/>
<keyword evidence="8" id="KW-1185">Reference proteome</keyword>
<keyword evidence="5" id="KW-0325">Glycoprotein</keyword>
<dbReference type="PRINTS" id="PR00724">
    <property type="entry name" value="CRBOXYPTASEC"/>
</dbReference>
<dbReference type="Gene3D" id="3.40.50.1820">
    <property type="entry name" value="alpha/beta hydrolase"/>
    <property type="match status" value="1"/>
</dbReference>
<comment type="similarity">
    <text evidence="1 6">Belongs to the peptidase S10 family.</text>
</comment>